<dbReference type="RefSeq" id="WP_161259139.1">
    <property type="nucleotide sequence ID" value="NZ_WXEY01000016.1"/>
</dbReference>
<sequence>MDKEKLITIAEELSCVDWSFEGGRDRQVVTATVVREVSNVFRDLSRDPMATDPLRVAVQTVEKLSASPFARGGSMKGQYRKVMSVLRINNGRIDHPKLKGLSFAQLAFTLSWLNRIYREDELFAAKSFKPADTTSKKGDTIDPRWAALSKLKL</sequence>
<proteinExistence type="predicted"/>
<dbReference type="OrthoDB" id="2112912at2"/>
<evidence type="ECO:0000313" key="2">
    <source>
        <dbReference type="Proteomes" id="UP000463470"/>
    </source>
</evidence>
<protein>
    <submittedName>
        <fullName evidence="1">Uncharacterized protein</fullName>
    </submittedName>
</protein>
<dbReference type="Proteomes" id="UP000463470">
    <property type="component" value="Unassembled WGS sequence"/>
</dbReference>
<gene>
    <name evidence="1" type="ORF">GTO91_12930</name>
</gene>
<dbReference type="AlphaFoldDB" id="A0A845LAA0"/>
<accession>A0A845LAA0</accession>
<dbReference type="EMBL" id="WXEY01000016">
    <property type="protein sequence ID" value="MZP30618.1"/>
    <property type="molecule type" value="Genomic_DNA"/>
</dbReference>
<reference evidence="1 2" key="1">
    <citation type="submission" date="2020-01" db="EMBL/GenBank/DDBJ databases">
        <title>Whole-genome sequence of Heliobacterium undosum DSM 13378.</title>
        <authorList>
            <person name="Kyndt J.A."/>
            <person name="Meyer T.E."/>
        </authorList>
    </citation>
    <scope>NUCLEOTIDE SEQUENCE [LARGE SCALE GENOMIC DNA]</scope>
    <source>
        <strain evidence="1 2">DSM 13378</strain>
    </source>
</reference>
<name>A0A845LAA0_9FIRM</name>
<comment type="caution">
    <text evidence="1">The sequence shown here is derived from an EMBL/GenBank/DDBJ whole genome shotgun (WGS) entry which is preliminary data.</text>
</comment>
<keyword evidence="2" id="KW-1185">Reference proteome</keyword>
<organism evidence="1 2">
    <name type="scientific">Heliomicrobium undosum</name>
    <dbReference type="NCBI Taxonomy" id="121734"/>
    <lineage>
        <taxon>Bacteria</taxon>
        <taxon>Bacillati</taxon>
        <taxon>Bacillota</taxon>
        <taxon>Clostridia</taxon>
        <taxon>Eubacteriales</taxon>
        <taxon>Heliobacteriaceae</taxon>
        <taxon>Heliomicrobium</taxon>
    </lineage>
</organism>
<evidence type="ECO:0000313" key="1">
    <source>
        <dbReference type="EMBL" id="MZP30618.1"/>
    </source>
</evidence>